<dbReference type="InterPro" id="IPR036388">
    <property type="entry name" value="WH-like_DNA-bd_sf"/>
</dbReference>
<dbReference type="SUPFAM" id="SSF56281">
    <property type="entry name" value="Metallo-hydrolase/oxidoreductase"/>
    <property type="match status" value="1"/>
</dbReference>
<sequence>MLIRHHSSGVSPFDAAITRLEIPVPYPLGTVNAYLLQGPEGVAVIDPGPKTPEAWMALTRGLAAHNLQPSDIDLVLLTHHHPDHYGLSGRLEEYGAAVQLLDVEMQAGHLFWADFEAQQSAFLPFCRQHGMPADALEVQDTELRRQRSHVTPPAHVQSFRDGDLLDAVGVPLRAIWTPGHADGHVIFLHEPEGVVFAGDLVLERITPNIGRWAYSRPHPLQDFLASLNRLCELSPRAALTGHYGALEDPVRRGAELQAHHAGRLDHLQAAVSGRPQDAWQASFLLFPSPLSLEARRFAHAETLAHLDVLVAEGRLQPCQDGARLMYT</sequence>
<dbReference type="PANTHER" id="PTHR23131">
    <property type="entry name" value="ENDORIBONUCLEASE LACTB2"/>
    <property type="match status" value="1"/>
</dbReference>
<evidence type="ECO:0000259" key="1">
    <source>
        <dbReference type="SMART" id="SM00849"/>
    </source>
</evidence>
<dbReference type="Pfam" id="PF00753">
    <property type="entry name" value="Lactamase_B"/>
    <property type="match status" value="1"/>
</dbReference>
<dbReference type="InterPro" id="IPR036866">
    <property type="entry name" value="RibonucZ/Hydroxyglut_hydro"/>
</dbReference>
<dbReference type="RefSeq" id="WP_380006961.1">
    <property type="nucleotide sequence ID" value="NZ_JBHLYR010000021.1"/>
</dbReference>
<dbReference type="EMBL" id="JBHLYR010000021">
    <property type="protein sequence ID" value="MFB9991615.1"/>
    <property type="molecule type" value="Genomic_DNA"/>
</dbReference>
<reference evidence="2 3" key="1">
    <citation type="submission" date="2024-09" db="EMBL/GenBank/DDBJ databases">
        <authorList>
            <person name="Sun Q."/>
            <person name="Mori K."/>
        </authorList>
    </citation>
    <scope>NUCLEOTIDE SEQUENCE [LARGE SCALE GENOMIC DNA]</scope>
    <source>
        <strain evidence="2 3">JCM 13503</strain>
    </source>
</reference>
<dbReference type="Gene3D" id="1.10.10.10">
    <property type="entry name" value="Winged helix-like DNA-binding domain superfamily/Winged helix DNA-binding domain"/>
    <property type="match status" value="1"/>
</dbReference>
<proteinExistence type="predicted"/>
<dbReference type="InterPro" id="IPR048933">
    <property type="entry name" value="B_lactamase-like_C"/>
</dbReference>
<organism evidence="2 3">
    <name type="scientific">Deinococcus oregonensis</name>
    <dbReference type="NCBI Taxonomy" id="1805970"/>
    <lineage>
        <taxon>Bacteria</taxon>
        <taxon>Thermotogati</taxon>
        <taxon>Deinococcota</taxon>
        <taxon>Deinococci</taxon>
        <taxon>Deinococcales</taxon>
        <taxon>Deinococcaceae</taxon>
        <taxon>Deinococcus</taxon>
    </lineage>
</organism>
<dbReference type="InterPro" id="IPR050662">
    <property type="entry name" value="Sec-metab_biosynth-thioest"/>
</dbReference>
<protein>
    <submittedName>
        <fullName evidence="2">MBL fold metallo-hydrolase</fullName>
    </submittedName>
</protein>
<dbReference type="PANTHER" id="PTHR23131:SF4">
    <property type="entry name" value="METALLO-BETA-LACTAMASE SUPERFAMILY POTEIN"/>
    <property type="match status" value="1"/>
</dbReference>
<dbReference type="SMART" id="SM00849">
    <property type="entry name" value="Lactamase_B"/>
    <property type="match status" value="1"/>
</dbReference>
<dbReference type="CDD" id="cd07725">
    <property type="entry name" value="TTHA1429-like_MBL-fold"/>
    <property type="match status" value="1"/>
</dbReference>
<feature type="domain" description="Metallo-beta-lactamase" evidence="1">
    <location>
        <begin position="30"/>
        <end position="242"/>
    </location>
</feature>
<evidence type="ECO:0000313" key="3">
    <source>
        <dbReference type="Proteomes" id="UP001589733"/>
    </source>
</evidence>
<dbReference type="Gene3D" id="3.60.15.10">
    <property type="entry name" value="Ribonuclease Z/Hydroxyacylglutathione hydrolase-like"/>
    <property type="match status" value="1"/>
</dbReference>
<evidence type="ECO:0000313" key="2">
    <source>
        <dbReference type="EMBL" id="MFB9991615.1"/>
    </source>
</evidence>
<comment type="caution">
    <text evidence="2">The sequence shown here is derived from an EMBL/GenBank/DDBJ whole genome shotgun (WGS) entry which is preliminary data.</text>
</comment>
<keyword evidence="3" id="KW-1185">Reference proteome</keyword>
<name>A0ABV6AW20_9DEIO</name>
<dbReference type="InterPro" id="IPR001279">
    <property type="entry name" value="Metallo-B-lactamas"/>
</dbReference>
<dbReference type="Proteomes" id="UP001589733">
    <property type="component" value="Unassembled WGS sequence"/>
</dbReference>
<accession>A0ABV6AW20</accession>
<gene>
    <name evidence="2" type="ORF">ACFFLM_06505</name>
</gene>
<dbReference type="Pfam" id="PF21221">
    <property type="entry name" value="B_lactamase-like_C"/>
    <property type="match status" value="1"/>
</dbReference>